<dbReference type="STRING" id="1618443.UV73_C0007G0019"/>
<evidence type="ECO:0000313" key="2">
    <source>
        <dbReference type="EMBL" id="KKS97576.1"/>
    </source>
</evidence>
<accession>A0A0G1FRB5</accession>
<keyword evidence="1" id="KW-1133">Transmembrane helix</keyword>
<gene>
    <name evidence="2" type="ORF">UV73_C0007G0019</name>
</gene>
<dbReference type="AlphaFoldDB" id="A0A0G1FRB5"/>
<reference evidence="2 3" key="1">
    <citation type="journal article" date="2015" name="Nature">
        <title>rRNA introns, odd ribosomes, and small enigmatic genomes across a large radiation of phyla.</title>
        <authorList>
            <person name="Brown C.T."/>
            <person name="Hug L.A."/>
            <person name="Thomas B.C."/>
            <person name="Sharon I."/>
            <person name="Castelle C.J."/>
            <person name="Singh A."/>
            <person name="Wilkins M.J."/>
            <person name="Williams K.H."/>
            <person name="Banfield J.F."/>
        </authorList>
    </citation>
    <scope>NUCLEOTIDE SEQUENCE [LARGE SCALE GENOMIC DNA]</scope>
</reference>
<feature type="transmembrane region" description="Helical" evidence="1">
    <location>
        <begin position="6"/>
        <end position="29"/>
    </location>
</feature>
<evidence type="ECO:0000313" key="3">
    <source>
        <dbReference type="Proteomes" id="UP000034894"/>
    </source>
</evidence>
<organism evidence="2 3">
    <name type="scientific">Candidatus Gottesmanbacteria bacterium GW2011_GWA2_43_14</name>
    <dbReference type="NCBI Taxonomy" id="1618443"/>
    <lineage>
        <taxon>Bacteria</taxon>
        <taxon>Candidatus Gottesmaniibacteriota</taxon>
    </lineage>
</organism>
<evidence type="ECO:0000256" key="1">
    <source>
        <dbReference type="SAM" id="Phobius"/>
    </source>
</evidence>
<dbReference type="Gene3D" id="3.40.50.1110">
    <property type="entry name" value="SGNH hydrolase"/>
    <property type="match status" value="1"/>
</dbReference>
<name>A0A0G1FRB5_9BACT</name>
<evidence type="ECO:0008006" key="4">
    <source>
        <dbReference type="Google" id="ProtNLM"/>
    </source>
</evidence>
<proteinExistence type="predicted"/>
<dbReference type="Proteomes" id="UP000034894">
    <property type="component" value="Unassembled WGS sequence"/>
</dbReference>
<keyword evidence="1" id="KW-0812">Transmembrane</keyword>
<dbReference type="SUPFAM" id="SSF52266">
    <property type="entry name" value="SGNH hydrolase"/>
    <property type="match status" value="1"/>
</dbReference>
<dbReference type="EMBL" id="LCFP01000007">
    <property type="protein sequence ID" value="KKS97576.1"/>
    <property type="molecule type" value="Genomic_DNA"/>
</dbReference>
<sequence>MPPGTKWLYLSVMAVCLVFILEMFFRFLFFRTSFLDKNYVLSDTWWKLNWMRWQGSDPDKPFFPAGEANYQPDRELGWNLKANLKNHRTGEDTLLSTNSRGVRGSREYPLERSGDTDRFVVLGDSFTFGDEVSDQETYSALLENREQNREVVNLGIIGYAHDQMLLKLKTEGVAYKPDLLILGFLGMDMERNMLSFKDYLKPSFELKDGQLMPKYSDIPGEKVFLRREKFKPKTFDFISLIGGRFFSGDRTLETDRLTAALLDEILKTAAGIRSDTLLVYLPAGPEISGDEASLGQDFFNRYCRQTVAKNQYNINCLDLRSRFREEAKKGVVFRGGQTEGHYDRQAHALVAVEIDEYLKGKGVLK</sequence>
<protein>
    <recommendedName>
        <fullName evidence="4">SGNH hydrolase-type esterase domain-containing protein</fullName>
    </recommendedName>
</protein>
<keyword evidence="1" id="KW-0472">Membrane</keyword>
<comment type="caution">
    <text evidence="2">The sequence shown here is derived from an EMBL/GenBank/DDBJ whole genome shotgun (WGS) entry which is preliminary data.</text>
</comment>
<dbReference type="InterPro" id="IPR036514">
    <property type="entry name" value="SGNH_hydro_sf"/>
</dbReference>